<dbReference type="SUPFAM" id="SSF52540">
    <property type="entry name" value="P-loop containing nucleoside triphosphate hydrolases"/>
    <property type="match status" value="1"/>
</dbReference>
<evidence type="ECO:0000313" key="18">
    <source>
        <dbReference type="EMBL" id="SFL20462.1"/>
    </source>
</evidence>
<evidence type="ECO:0000256" key="4">
    <source>
        <dbReference type="ARBA" id="ARBA00022475"/>
    </source>
</evidence>
<keyword evidence="5" id="KW-0997">Cell inner membrane</keyword>
<dbReference type="GO" id="GO:0005886">
    <property type="term" value="C:plasma membrane"/>
    <property type="evidence" value="ECO:0007669"/>
    <property type="project" value="UniProtKB-SubCell"/>
</dbReference>
<evidence type="ECO:0000256" key="13">
    <source>
        <dbReference type="ARBA" id="ARBA00038416"/>
    </source>
</evidence>
<keyword evidence="8" id="KW-0378">Hydrolase</keyword>
<evidence type="ECO:0000256" key="15">
    <source>
        <dbReference type="ARBA" id="ARBA00041187"/>
    </source>
</evidence>
<evidence type="ECO:0000256" key="1">
    <source>
        <dbReference type="ARBA" id="ARBA00004417"/>
    </source>
</evidence>
<keyword evidence="4" id="KW-1003">Cell membrane</keyword>
<evidence type="ECO:0000256" key="8">
    <source>
        <dbReference type="ARBA" id="ARBA00022801"/>
    </source>
</evidence>
<dbReference type="RefSeq" id="WP_090189251.1">
    <property type="nucleotide sequence ID" value="NZ_FOTF01000010.1"/>
</dbReference>
<keyword evidence="3" id="KW-0813">Transport</keyword>
<proteinExistence type="inferred from homology"/>
<dbReference type="SMART" id="SM00382">
    <property type="entry name" value="AAA"/>
    <property type="match status" value="1"/>
</dbReference>
<dbReference type="GO" id="GO:0005524">
    <property type="term" value="F:ATP binding"/>
    <property type="evidence" value="ECO:0007669"/>
    <property type="project" value="UniProtKB-KW"/>
</dbReference>
<keyword evidence="7" id="KW-0547">Nucleotide-binding</keyword>
<keyword evidence="6" id="KW-0677">Repeat</keyword>
<gene>
    <name evidence="18" type="ORF">SAMN04488004_11071</name>
</gene>
<dbReference type="Pfam" id="PF00005">
    <property type="entry name" value="ABC_tran"/>
    <property type="match status" value="1"/>
</dbReference>
<sequence>MSANKTITTAPSLADIGGPRQPLITAKDLTCHFPVRAGILAPKKVVRAVDGIDFTIAKGETLGVVGESGCGKSTTARLLIGLVPITGGKIIYDGQELNADLSLRDLRRGVQMVFQDSFASLNPRMTIEETIAFGPKVNGVPQAEALAIARDLLDRIGLDPARFAGRYPHELSGGQRQRVNIGRALAMRPRLLILDEAVSALDKSVEAQVLNLLEDLRRDFDLTYMFISHDLNVVRFISDRLMVMYLGEVVEVGPAEALYHKQAHPYTAALFSAMPSMDPDARTQVPPLAGDPPNPIDPPSGCRFHTRCPLAKSVCSSLKPRAITLNEGHQVACHLHDPASGYEEVAA</sequence>
<keyword evidence="9 18" id="KW-0067">ATP-binding</keyword>
<dbReference type="GO" id="GO:0015833">
    <property type="term" value="P:peptide transport"/>
    <property type="evidence" value="ECO:0007669"/>
    <property type="project" value="InterPro"/>
</dbReference>
<evidence type="ECO:0000256" key="5">
    <source>
        <dbReference type="ARBA" id="ARBA00022519"/>
    </source>
</evidence>
<name>A0A1I4FRF9_9RHOB</name>
<comment type="catalytic activity">
    <reaction evidence="16">
        <text>glutathione(out) + ATP + H2O = glutathione(in) + ADP + phosphate + H(+)</text>
        <dbReference type="Rhea" id="RHEA:29791"/>
        <dbReference type="ChEBI" id="CHEBI:15377"/>
        <dbReference type="ChEBI" id="CHEBI:15378"/>
        <dbReference type="ChEBI" id="CHEBI:30616"/>
        <dbReference type="ChEBI" id="CHEBI:43474"/>
        <dbReference type="ChEBI" id="CHEBI:57925"/>
        <dbReference type="ChEBI" id="CHEBI:456216"/>
        <dbReference type="EC" id="7.4.2.10"/>
    </reaction>
</comment>
<comment type="function">
    <text evidence="12">Part of the ABC transporter complex GsiABCD involved in glutathione import. Responsible for energy coupling to the transport system.</text>
</comment>
<evidence type="ECO:0000256" key="16">
    <source>
        <dbReference type="ARBA" id="ARBA00047640"/>
    </source>
</evidence>
<dbReference type="OrthoDB" id="9802264at2"/>
<dbReference type="InterPro" id="IPR013563">
    <property type="entry name" value="Oligopep_ABC_C"/>
</dbReference>
<evidence type="ECO:0000256" key="10">
    <source>
        <dbReference type="ARBA" id="ARBA00022967"/>
    </source>
</evidence>
<accession>A0A1I4FRF9</accession>
<organism evidence="18 19">
    <name type="scientific">Loktanella salsilacus</name>
    <dbReference type="NCBI Taxonomy" id="195913"/>
    <lineage>
        <taxon>Bacteria</taxon>
        <taxon>Pseudomonadati</taxon>
        <taxon>Pseudomonadota</taxon>
        <taxon>Alphaproteobacteria</taxon>
        <taxon>Rhodobacterales</taxon>
        <taxon>Roseobacteraceae</taxon>
        <taxon>Loktanella</taxon>
    </lineage>
</organism>
<reference evidence="18 19" key="1">
    <citation type="submission" date="2016-10" db="EMBL/GenBank/DDBJ databases">
        <authorList>
            <person name="de Groot N.N."/>
        </authorList>
    </citation>
    <scope>NUCLEOTIDE SEQUENCE [LARGE SCALE GENOMIC DNA]</scope>
    <source>
        <strain evidence="18 19">DSM 16199</strain>
    </source>
</reference>
<dbReference type="InterPro" id="IPR003593">
    <property type="entry name" value="AAA+_ATPase"/>
</dbReference>
<evidence type="ECO:0000256" key="6">
    <source>
        <dbReference type="ARBA" id="ARBA00022737"/>
    </source>
</evidence>
<dbReference type="PANTHER" id="PTHR43776">
    <property type="entry name" value="TRANSPORT ATP-BINDING PROTEIN"/>
    <property type="match status" value="1"/>
</dbReference>
<dbReference type="Pfam" id="PF08352">
    <property type="entry name" value="oligo_HPY"/>
    <property type="match status" value="1"/>
</dbReference>
<comment type="subunit">
    <text evidence="2">The complex is composed of two ATP-binding proteins (GsiA), two transmembrane proteins (GsiC and GsiD) and a solute-binding protein (GsiB).</text>
</comment>
<comment type="similarity">
    <text evidence="13">Belongs to the ABC transporter superfamily. Glutathione importer (TC 3.A.1.5.11) family.</text>
</comment>
<dbReference type="InterPro" id="IPR027417">
    <property type="entry name" value="P-loop_NTPase"/>
</dbReference>
<dbReference type="EC" id="7.4.2.10" evidence="14"/>
<dbReference type="GO" id="GO:0016887">
    <property type="term" value="F:ATP hydrolysis activity"/>
    <property type="evidence" value="ECO:0007669"/>
    <property type="project" value="InterPro"/>
</dbReference>
<dbReference type="EMBL" id="FOTF01000010">
    <property type="protein sequence ID" value="SFL20462.1"/>
    <property type="molecule type" value="Genomic_DNA"/>
</dbReference>
<dbReference type="FunFam" id="3.40.50.300:FF:000016">
    <property type="entry name" value="Oligopeptide ABC transporter ATP-binding component"/>
    <property type="match status" value="1"/>
</dbReference>
<dbReference type="PROSITE" id="PS00211">
    <property type="entry name" value="ABC_TRANSPORTER_1"/>
    <property type="match status" value="1"/>
</dbReference>
<dbReference type="PROSITE" id="PS50893">
    <property type="entry name" value="ABC_TRANSPORTER_2"/>
    <property type="match status" value="1"/>
</dbReference>
<evidence type="ECO:0000313" key="19">
    <source>
        <dbReference type="Proteomes" id="UP000199550"/>
    </source>
</evidence>
<dbReference type="CDD" id="cd03257">
    <property type="entry name" value="ABC_NikE_OppD_transporters"/>
    <property type="match status" value="1"/>
</dbReference>
<dbReference type="PANTHER" id="PTHR43776:SF15">
    <property type="entry name" value="GLUTATHIONE IMPORT ATP-BINDING PROTEIN GSIA"/>
    <property type="match status" value="1"/>
</dbReference>
<evidence type="ECO:0000256" key="14">
    <source>
        <dbReference type="ARBA" id="ARBA00039050"/>
    </source>
</evidence>
<dbReference type="Gene3D" id="3.40.50.300">
    <property type="entry name" value="P-loop containing nucleotide triphosphate hydrolases"/>
    <property type="match status" value="1"/>
</dbReference>
<evidence type="ECO:0000256" key="3">
    <source>
        <dbReference type="ARBA" id="ARBA00022448"/>
    </source>
</evidence>
<evidence type="ECO:0000256" key="9">
    <source>
        <dbReference type="ARBA" id="ARBA00022840"/>
    </source>
</evidence>
<dbReference type="InterPro" id="IPR003439">
    <property type="entry name" value="ABC_transporter-like_ATP-bd"/>
</dbReference>
<dbReference type="Proteomes" id="UP000199550">
    <property type="component" value="Unassembled WGS sequence"/>
</dbReference>
<evidence type="ECO:0000256" key="12">
    <source>
        <dbReference type="ARBA" id="ARBA00037530"/>
    </source>
</evidence>
<dbReference type="AlphaFoldDB" id="A0A1I4FRF9"/>
<dbReference type="InterPro" id="IPR050319">
    <property type="entry name" value="ABC_transp_ATP-bind"/>
</dbReference>
<protein>
    <recommendedName>
        <fullName evidence="15">Glutathione import ATP-binding protein GsiA</fullName>
        <ecNumber evidence="14">7.4.2.10</ecNumber>
    </recommendedName>
</protein>
<keyword evidence="11" id="KW-0472">Membrane</keyword>
<evidence type="ECO:0000256" key="11">
    <source>
        <dbReference type="ARBA" id="ARBA00023136"/>
    </source>
</evidence>
<dbReference type="STRING" id="195913.SAMN04488004_11071"/>
<keyword evidence="10" id="KW-1278">Translocase</keyword>
<dbReference type="NCBIfam" id="TIGR01727">
    <property type="entry name" value="oligo_HPY"/>
    <property type="match status" value="1"/>
</dbReference>
<evidence type="ECO:0000256" key="7">
    <source>
        <dbReference type="ARBA" id="ARBA00022741"/>
    </source>
</evidence>
<evidence type="ECO:0000256" key="2">
    <source>
        <dbReference type="ARBA" id="ARBA00011469"/>
    </source>
</evidence>
<dbReference type="InterPro" id="IPR017871">
    <property type="entry name" value="ABC_transporter-like_CS"/>
</dbReference>
<comment type="subcellular location">
    <subcellularLocation>
        <location evidence="1">Cell inner membrane</location>
        <topology evidence="1">Peripheral membrane protein</topology>
    </subcellularLocation>
</comment>
<keyword evidence="19" id="KW-1185">Reference proteome</keyword>
<evidence type="ECO:0000259" key="17">
    <source>
        <dbReference type="PROSITE" id="PS50893"/>
    </source>
</evidence>
<dbReference type="GO" id="GO:0055085">
    <property type="term" value="P:transmembrane transport"/>
    <property type="evidence" value="ECO:0007669"/>
    <property type="project" value="UniProtKB-ARBA"/>
</dbReference>
<feature type="domain" description="ABC transporter" evidence="17">
    <location>
        <begin position="24"/>
        <end position="271"/>
    </location>
</feature>